<sequence>MSYYNNRERYMLLPLINGEKKVLQALVSAELQTHSINAEAHLHGLKASLTDGKKHSSSTLLRRKLKGRLVRELHEI</sequence>
<evidence type="ECO:0000313" key="1">
    <source>
        <dbReference type="EMBL" id="QJA21550.1"/>
    </source>
</evidence>
<dbReference type="Proteomes" id="UP000502681">
    <property type="component" value="Chromosome"/>
</dbReference>
<evidence type="ECO:0000313" key="2">
    <source>
        <dbReference type="Proteomes" id="UP000502681"/>
    </source>
</evidence>
<name>A0ABX6L5G2_9GAMM</name>
<dbReference type="RefSeq" id="WP_133169871.1">
    <property type="nucleotide sequence ID" value="NZ_CP038498.1"/>
</dbReference>
<dbReference type="EMBL" id="CP038498">
    <property type="protein sequence ID" value="QJA21550.1"/>
    <property type="molecule type" value="Genomic_DNA"/>
</dbReference>
<proteinExistence type="predicted"/>
<keyword evidence="2" id="KW-1185">Reference proteome</keyword>
<accession>A0ABX6L5G2</accession>
<dbReference type="GeneID" id="90764730"/>
<protein>
    <submittedName>
        <fullName evidence="1">Uncharacterized protein</fullName>
    </submittedName>
</protein>
<organism evidence="1 2">
    <name type="scientific">Pectobacterium punjabense</name>
    <dbReference type="NCBI Taxonomy" id="2108399"/>
    <lineage>
        <taxon>Bacteria</taxon>
        <taxon>Pseudomonadati</taxon>
        <taxon>Pseudomonadota</taxon>
        <taxon>Gammaproteobacteria</taxon>
        <taxon>Enterobacterales</taxon>
        <taxon>Pectobacteriaceae</taxon>
        <taxon>Pectobacterium</taxon>
    </lineage>
</organism>
<gene>
    <name evidence="1" type="ORF">E2566_17390</name>
</gene>
<reference evidence="1 2" key="1">
    <citation type="submission" date="2019-04" db="EMBL/GenBank/DDBJ databases">
        <title>Whole Genome Sequencing of Pectobacterium punjabense SS95.</title>
        <authorList>
            <person name="Sarfraz S."/>
            <person name="Oulghazi S."/>
            <person name="Roques C."/>
            <person name="Vandecasteele C."/>
            <person name="Faure D."/>
        </authorList>
    </citation>
    <scope>NUCLEOTIDE SEQUENCE [LARGE SCALE GENOMIC DNA]</scope>
    <source>
        <strain evidence="1 2">SS95</strain>
    </source>
</reference>